<gene>
    <name evidence="16" type="primary">RPN2_1</name>
    <name evidence="16" type="ORF">GGI25_000221</name>
</gene>
<proteinExistence type="inferred from homology"/>
<evidence type="ECO:0000256" key="7">
    <source>
        <dbReference type="ARBA" id="ARBA00022824"/>
    </source>
</evidence>
<feature type="domain" description="Ribophorin II C-terminal" evidence="15">
    <location>
        <begin position="189"/>
        <end position="284"/>
    </location>
</feature>
<dbReference type="InterPro" id="IPR008814">
    <property type="entry name" value="Swp1"/>
</dbReference>
<dbReference type="PANTHER" id="PTHR12640:SF0">
    <property type="entry name" value="DOLICHYL-DIPHOSPHOOLIGOSACCHARIDE--PROTEIN GLYCOSYLTRANSFERASE SUBUNIT 2"/>
    <property type="match status" value="1"/>
</dbReference>
<feature type="transmembrane region" description="Helical" evidence="12">
    <location>
        <begin position="262"/>
        <end position="281"/>
    </location>
</feature>
<protein>
    <recommendedName>
        <fullName evidence="11">Ribophorin II</fullName>
    </recommendedName>
    <alternativeName>
        <fullName evidence="10">Ribophorin-2</fullName>
    </alternativeName>
</protein>
<dbReference type="InterPro" id="IPR056790">
    <property type="entry name" value="Ribophorin_II_C"/>
</dbReference>
<evidence type="ECO:0000256" key="4">
    <source>
        <dbReference type="ARBA" id="ARBA00009038"/>
    </source>
</evidence>
<name>A0A9W8L188_9FUNG</name>
<keyword evidence="9 12" id="KW-0472">Membrane</keyword>
<feature type="chain" id="PRO_5044193558" description="Ribophorin II" evidence="13">
    <location>
        <begin position="32"/>
        <end position="291"/>
    </location>
</feature>
<evidence type="ECO:0000256" key="9">
    <source>
        <dbReference type="ARBA" id="ARBA00023136"/>
    </source>
</evidence>
<dbReference type="GO" id="GO:0000502">
    <property type="term" value="C:proteasome complex"/>
    <property type="evidence" value="ECO:0007669"/>
    <property type="project" value="UniProtKB-KW"/>
</dbReference>
<reference evidence="16" key="1">
    <citation type="submission" date="2022-07" db="EMBL/GenBank/DDBJ databases">
        <title>Phylogenomic reconstructions and comparative analyses of Kickxellomycotina fungi.</title>
        <authorList>
            <person name="Reynolds N.K."/>
            <person name="Stajich J.E."/>
            <person name="Barry K."/>
            <person name="Grigoriev I.V."/>
            <person name="Crous P."/>
            <person name="Smith M.E."/>
        </authorList>
    </citation>
    <scope>NUCLEOTIDE SEQUENCE</scope>
    <source>
        <strain evidence="16">NRRL 3115</strain>
    </source>
</reference>
<dbReference type="Pfam" id="PF25147">
    <property type="entry name" value="Ribophorin_II_C"/>
    <property type="match status" value="1"/>
</dbReference>
<keyword evidence="6 13" id="KW-0732">Signal</keyword>
<evidence type="ECO:0000313" key="16">
    <source>
        <dbReference type="EMBL" id="KAJ2680917.1"/>
    </source>
</evidence>
<evidence type="ECO:0000259" key="14">
    <source>
        <dbReference type="Pfam" id="PF23860"/>
    </source>
</evidence>
<evidence type="ECO:0000256" key="13">
    <source>
        <dbReference type="SAM" id="SignalP"/>
    </source>
</evidence>
<dbReference type="PANTHER" id="PTHR12640">
    <property type="entry name" value="RIBOPHORIN II"/>
    <property type="match status" value="1"/>
</dbReference>
<feature type="transmembrane region" description="Helical" evidence="12">
    <location>
        <begin position="236"/>
        <end position="256"/>
    </location>
</feature>
<comment type="similarity">
    <text evidence="4">Belongs to the SWP1 family.</text>
</comment>
<dbReference type="InterPro" id="IPR055374">
    <property type="entry name" value="Ribophorin_II_3rd"/>
</dbReference>
<evidence type="ECO:0000259" key="15">
    <source>
        <dbReference type="Pfam" id="PF25147"/>
    </source>
</evidence>
<dbReference type="GO" id="GO:0008250">
    <property type="term" value="C:oligosaccharyltransferase complex"/>
    <property type="evidence" value="ECO:0007669"/>
    <property type="project" value="InterPro"/>
</dbReference>
<dbReference type="Proteomes" id="UP001151518">
    <property type="component" value="Unassembled WGS sequence"/>
</dbReference>
<feature type="transmembrane region" description="Helical" evidence="12">
    <location>
        <begin position="198"/>
        <end position="224"/>
    </location>
</feature>
<evidence type="ECO:0000256" key="10">
    <source>
        <dbReference type="ARBA" id="ARBA00030078"/>
    </source>
</evidence>
<accession>A0A9W8L188</accession>
<keyword evidence="5 12" id="KW-0812">Transmembrane</keyword>
<evidence type="ECO:0000256" key="5">
    <source>
        <dbReference type="ARBA" id="ARBA00022692"/>
    </source>
</evidence>
<evidence type="ECO:0000313" key="17">
    <source>
        <dbReference type="Proteomes" id="UP001151518"/>
    </source>
</evidence>
<dbReference type="AlphaFoldDB" id="A0A9W8L188"/>
<keyword evidence="16" id="KW-0647">Proteasome</keyword>
<dbReference type="Pfam" id="PF23860">
    <property type="entry name" value="Ribophorin_II_3rd"/>
    <property type="match status" value="1"/>
</dbReference>
<comment type="subcellular location">
    <subcellularLocation>
        <location evidence="2">Endoplasmic reticulum membrane</location>
        <topology evidence="2">Multi-pass membrane protein</topology>
    </subcellularLocation>
</comment>
<evidence type="ECO:0000256" key="1">
    <source>
        <dbReference type="ARBA" id="ARBA00002791"/>
    </source>
</evidence>
<comment type="caution">
    <text evidence="16">The sequence shown here is derived from an EMBL/GenBank/DDBJ whole genome shotgun (WGS) entry which is preliminary data.</text>
</comment>
<dbReference type="GO" id="GO:0006487">
    <property type="term" value="P:protein N-linked glycosylation"/>
    <property type="evidence" value="ECO:0007669"/>
    <property type="project" value="TreeGrafter"/>
</dbReference>
<comment type="function">
    <text evidence="1">Subunit of the oligosaccharyl transferase (OST) complex that catalyzes the initial transfer of a defined glycan (Glc(3)Man(9)GlcNAc(2) in eukaryotes) from the lipid carrier dolichol-pyrophosphate to an asparagine residue within an Asn-X-Ser/Thr consensus motif in nascent polypeptide chains, the first step in protein N-glycosylation. N-glycosylation occurs cotranslationally and the complex associates with the Sec61 complex at the channel-forming translocon complex that mediates protein translocation across the endoplasmic reticulum (ER). All subunits are required for a maximal enzyme activity.</text>
</comment>
<dbReference type="OrthoDB" id="432292at2759"/>
<keyword evidence="7" id="KW-0256">Endoplasmic reticulum</keyword>
<dbReference type="EMBL" id="JANBTW010000002">
    <property type="protein sequence ID" value="KAJ2680917.1"/>
    <property type="molecule type" value="Genomic_DNA"/>
</dbReference>
<feature type="signal peptide" evidence="13">
    <location>
        <begin position="1"/>
        <end position="31"/>
    </location>
</feature>
<evidence type="ECO:0000256" key="3">
    <source>
        <dbReference type="ARBA" id="ARBA00004922"/>
    </source>
</evidence>
<comment type="pathway">
    <text evidence="3">Protein modification; protein glycosylation.</text>
</comment>
<organism evidence="16 17">
    <name type="scientific">Coemansia spiralis</name>
    <dbReference type="NCBI Taxonomy" id="417178"/>
    <lineage>
        <taxon>Eukaryota</taxon>
        <taxon>Fungi</taxon>
        <taxon>Fungi incertae sedis</taxon>
        <taxon>Zoopagomycota</taxon>
        <taxon>Kickxellomycotina</taxon>
        <taxon>Kickxellomycetes</taxon>
        <taxon>Kickxellales</taxon>
        <taxon>Kickxellaceae</taxon>
        <taxon>Coemansia</taxon>
    </lineage>
</organism>
<evidence type="ECO:0000256" key="12">
    <source>
        <dbReference type="SAM" id="Phobius"/>
    </source>
</evidence>
<evidence type="ECO:0000256" key="6">
    <source>
        <dbReference type="ARBA" id="ARBA00022729"/>
    </source>
</evidence>
<feature type="domain" description="Ribophorin II third" evidence="14">
    <location>
        <begin position="37"/>
        <end position="144"/>
    </location>
</feature>
<evidence type="ECO:0000256" key="11">
    <source>
        <dbReference type="ARBA" id="ARBA00032139"/>
    </source>
</evidence>
<evidence type="ECO:0000256" key="2">
    <source>
        <dbReference type="ARBA" id="ARBA00004477"/>
    </source>
</evidence>
<evidence type="ECO:0000256" key="8">
    <source>
        <dbReference type="ARBA" id="ARBA00022989"/>
    </source>
</evidence>
<keyword evidence="8 12" id="KW-1133">Transmembrane helix</keyword>
<sequence length="291" mass="31646">MKLYSLIGNLWAGSGALCLFALLLCISAVHGELVAENINVKVMERTGDKLFEKMLKHQESLKGVPKITATTPLSVSFDVVNADKKAIDLDQAFVSFRNTNTGEEIAFVAKKAKRGSYKMDLSRKNFRTHFSSAPGSYDIALVLGSFTDGGLFYKLGDIEIGGNSAAAKRKQQQKMDAAYGPKPEIRHRFAEPQRMPSALVSLAFTAAVVALLVALFCVWSRLGVNAANLKKESTGSVVFMALITAYMGLAIAYWVGVKLFPTLAYTLALALPTYLAGQYALSRRMQSGIRS</sequence>